<keyword evidence="3" id="KW-1185">Reference proteome</keyword>
<feature type="compositionally biased region" description="Low complexity" evidence="1">
    <location>
        <begin position="1"/>
        <end position="11"/>
    </location>
</feature>
<feature type="non-terminal residue" evidence="2">
    <location>
        <position position="321"/>
    </location>
</feature>
<proteinExistence type="predicted"/>
<reference evidence="2 3" key="1">
    <citation type="journal article" date="2023" name="bioRxiv">
        <title>Conserved and derived expression patterns and positive selection on dental genes reveal complex evolutionary context of ever-growing rodent molars.</title>
        <authorList>
            <person name="Calamari Z.T."/>
            <person name="Song A."/>
            <person name="Cohen E."/>
            <person name="Akter M."/>
            <person name="Roy R.D."/>
            <person name="Hallikas O."/>
            <person name="Christensen M.M."/>
            <person name="Li P."/>
            <person name="Marangoni P."/>
            <person name="Jernvall J."/>
            <person name="Klein O.D."/>
        </authorList>
    </citation>
    <scope>NUCLEOTIDE SEQUENCE [LARGE SCALE GENOMIC DNA]</scope>
    <source>
        <strain evidence="2">V071</strain>
    </source>
</reference>
<feature type="region of interest" description="Disordered" evidence="1">
    <location>
        <begin position="1"/>
        <end position="40"/>
    </location>
</feature>
<dbReference type="Proteomes" id="UP001488838">
    <property type="component" value="Unassembled WGS sequence"/>
</dbReference>
<evidence type="ECO:0000313" key="2">
    <source>
        <dbReference type="EMBL" id="KAK7798772.1"/>
    </source>
</evidence>
<name>A0AAW0H8F6_MYOGA</name>
<sequence>AKALALSARTASPPPPSFRPRPRNRAGESLGGARSSAWPHPPVPAFSRAAASHWALAAPARLLGCAQLQPDSSPTPARLQPCSSSAPALLQPCSSLAPVLRRHASLVPHPRDLAPSQDPVPDLLPPSTPPQSSALSLAPHLPGRQSVCLSASPPSFSFLCPASLVCSLVRLGGAASQENPRNHCKKLTMKFKKFYDFGAIFEWSESTKLDVGKVWLEGAEDVYTVRFGCGDARHLQKTDVLNCEERKRRSLWLLNHLAKHVAVLKGVPQCDPHPRWLRRDAAAIHVLEYCQGSKHEALHHPFAGKVEGGGQQSRLLKAPKQ</sequence>
<feature type="region of interest" description="Disordered" evidence="1">
    <location>
        <begin position="109"/>
        <end position="136"/>
    </location>
</feature>
<accession>A0AAW0H8F6</accession>
<dbReference type="AlphaFoldDB" id="A0AAW0H8F6"/>
<evidence type="ECO:0000256" key="1">
    <source>
        <dbReference type="SAM" id="MobiDB-lite"/>
    </source>
</evidence>
<dbReference type="EMBL" id="JBBHLL010000666">
    <property type="protein sequence ID" value="KAK7798772.1"/>
    <property type="molecule type" value="Genomic_DNA"/>
</dbReference>
<protein>
    <submittedName>
        <fullName evidence="2">Uncharacterized protein</fullName>
    </submittedName>
</protein>
<organism evidence="2 3">
    <name type="scientific">Myodes glareolus</name>
    <name type="common">Bank vole</name>
    <name type="synonym">Clethrionomys glareolus</name>
    <dbReference type="NCBI Taxonomy" id="447135"/>
    <lineage>
        <taxon>Eukaryota</taxon>
        <taxon>Metazoa</taxon>
        <taxon>Chordata</taxon>
        <taxon>Craniata</taxon>
        <taxon>Vertebrata</taxon>
        <taxon>Euteleostomi</taxon>
        <taxon>Mammalia</taxon>
        <taxon>Eutheria</taxon>
        <taxon>Euarchontoglires</taxon>
        <taxon>Glires</taxon>
        <taxon>Rodentia</taxon>
        <taxon>Myomorpha</taxon>
        <taxon>Muroidea</taxon>
        <taxon>Cricetidae</taxon>
        <taxon>Arvicolinae</taxon>
        <taxon>Myodes</taxon>
    </lineage>
</organism>
<gene>
    <name evidence="2" type="ORF">U0070_006222</name>
</gene>
<feature type="non-terminal residue" evidence="2">
    <location>
        <position position="1"/>
    </location>
</feature>
<evidence type="ECO:0000313" key="3">
    <source>
        <dbReference type="Proteomes" id="UP001488838"/>
    </source>
</evidence>
<comment type="caution">
    <text evidence="2">The sequence shown here is derived from an EMBL/GenBank/DDBJ whole genome shotgun (WGS) entry which is preliminary data.</text>
</comment>